<proteinExistence type="predicted"/>
<evidence type="ECO:0000259" key="3">
    <source>
        <dbReference type="PROSITE" id="PS50158"/>
    </source>
</evidence>
<feature type="region of interest" description="Disordered" evidence="2">
    <location>
        <begin position="92"/>
        <end position="116"/>
    </location>
</feature>
<feature type="compositionally biased region" description="Gly residues" evidence="2">
    <location>
        <begin position="1"/>
        <end position="49"/>
    </location>
</feature>
<evidence type="ECO:0000313" key="5">
    <source>
        <dbReference type="Proteomes" id="UP000265515"/>
    </source>
</evidence>
<dbReference type="GO" id="GO:0003676">
    <property type="term" value="F:nucleic acid binding"/>
    <property type="evidence" value="ECO:0007669"/>
    <property type="project" value="InterPro"/>
</dbReference>
<dbReference type="Proteomes" id="UP000265515">
    <property type="component" value="Unassembled WGS sequence"/>
</dbReference>
<reference evidence="4 5" key="1">
    <citation type="journal article" date="2018" name="Cell">
        <title>The Chara Genome: Secondary Complexity and Implications for Plant Terrestrialization.</title>
        <authorList>
            <person name="Nishiyama T."/>
            <person name="Sakayama H."/>
            <person name="Vries J.D."/>
            <person name="Buschmann H."/>
            <person name="Saint-Marcoux D."/>
            <person name="Ullrich K.K."/>
            <person name="Haas F.B."/>
            <person name="Vanderstraeten L."/>
            <person name="Becker D."/>
            <person name="Lang D."/>
            <person name="Vosolsobe S."/>
            <person name="Rombauts S."/>
            <person name="Wilhelmsson P.K.I."/>
            <person name="Janitza P."/>
            <person name="Kern R."/>
            <person name="Heyl A."/>
            <person name="Rumpler F."/>
            <person name="Villalobos L.I.A.C."/>
            <person name="Clay J.M."/>
            <person name="Skokan R."/>
            <person name="Toyoda A."/>
            <person name="Suzuki Y."/>
            <person name="Kagoshima H."/>
            <person name="Schijlen E."/>
            <person name="Tajeshwar N."/>
            <person name="Catarino B."/>
            <person name="Hetherington A.J."/>
            <person name="Saltykova A."/>
            <person name="Bonnot C."/>
            <person name="Breuninger H."/>
            <person name="Symeonidi A."/>
            <person name="Radhakrishnan G.V."/>
            <person name="Van Nieuwerburgh F."/>
            <person name="Deforce D."/>
            <person name="Chang C."/>
            <person name="Karol K.G."/>
            <person name="Hedrich R."/>
            <person name="Ulvskov P."/>
            <person name="Glockner G."/>
            <person name="Delwiche C.F."/>
            <person name="Petrasek J."/>
            <person name="Van de Peer Y."/>
            <person name="Friml J."/>
            <person name="Beilby M."/>
            <person name="Dolan L."/>
            <person name="Kohara Y."/>
            <person name="Sugano S."/>
            <person name="Fujiyama A."/>
            <person name="Delaux P.-M."/>
            <person name="Quint M."/>
            <person name="TheiBen G."/>
            <person name="Hagemann M."/>
            <person name="Harholt J."/>
            <person name="Dunand C."/>
            <person name="Zachgo S."/>
            <person name="Langdale J."/>
            <person name="Maumus F."/>
            <person name="Straeten D.V.D."/>
            <person name="Gould S.B."/>
            <person name="Rensing S.A."/>
        </authorList>
    </citation>
    <scope>NUCLEOTIDE SEQUENCE [LARGE SCALE GENOMIC DNA]</scope>
    <source>
        <strain evidence="4 5">S276</strain>
    </source>
</reference>
<feature type="compositionally biased region" description="Basic and acidic residues" evidence="2">
    <location>
        <begin position="371"/>
        <end position="383"/>
    </location>
</feature>
<dbReference type="Gene3D" id="4.10.60.10">
    <property type="entry name" value="Zinc finger, CCHC-type"/>
    <property type="match status" value="1"/>
</dbReference>
<name>A0A388LF30_CHABU</name>
<dbReference type="Pfam" id="PF00098">
    <property type="entry name" value="zf-CCHC"/>
    <property type="match status" value="1"/>
</dbReference>
<keyword evidence="1" id="KW-0862">Zinc</keyword>
<dbReference type="Gramene" id="GBG80908">
    <property type="protein sequence ID" value="GBG80908"/>
    <property type="gene ID" value="CBR_g31464"/>
</dbReference>
<dbReference type="SMART" id="SM00343">
    <property type="entry name" value="ZnF_C2HC"/>
    <property type="match status" value="1"/>
</dbReference>
<dbReference type="EMBL" id="BFEA01000360">
    <property type="protein sequence ID" value="GBG80908.1"/>
    <property type="molecule type" value="Genomic_DNA"/>
</dbReference>
<protein>
    <recommendedName>
        <fullName evidence="3">CCHC-type domain-containing protein</fullName>
    </recommendedName>
</protein>
<dbReference type="STRING" id="69332.A0A388LF30"/>
<dbReference type="AlphaFoldDB" id="A0A388LF30"/>
<comment type="caution">
    <text evidence="4">The sequence shown here is derived from an EMBL/GenBank/DDBJ whole genome shotgun (WGS) entry which is preliminary data.</text>
</comment>
<dbReference type="InterPro" id="IPR001878">
    <property type="entry name" value="Znf_CCHC"/>
</dbReference>
<keyword evidence="1" id="KW-0863">Zinc-finger</keyword>
<dbReference type="GO" id="GO:0008270">
    <property type="term" value="F:zinc ion binding"/>
    <property type="evidence" value="ECO:0007669"/>
    <property type="project" value="UniProtKB-KW"/>
</dbReference>
<accession>A0A388LF30</accession>
<dbReference type="PROSITE" id="PS50158">
    <property type="entry name" value="ZF_CCHC"/>
    <property type="match status" value="1"/>
</dbReference>
<feature type="region of interest" description="Disordered" evidence="2">
    <location>
        <begin position="181"/>
        <end position="321"/>
    </location>
</feature>
<evidence type="ECO:0000256" key="2">
    <source>
        <dbReference type="SAM" id="MobiDB-lite"/>
    </source>
</evidence>
<feature type="domain" description="CCHC-type" evidence="3">
    <location>
        <begin position="55"/>
        <end position="68"/>
    </location>
</feature>
<dbReference type="OrthoDB" id="2505440at2759"/>
<evidence type="ECO:0000313" key="4">
    <source>
        <dbReference type="EMBL" id="GBG80908.1"/>
    </source>
</evidence>
<evidence type="ECO:0000256" key="1">
    <source>
        <dbReference type="PROSITE-ProRule" id="PRU00047"/>
    </source>
</evidence>
<sequence length="692" mass="76909">MYGGGANQQGGTGGYGNSGGAEGSYNGNTGGGYGNNGGGGYGGNGGNGGRQPVVCYTCGKSGHYSRDCWTKKGRSEDNEIEEMRQHFRQVIQEKREAEERKHDEEQRRIQEENEKRREHDLIRRTEEMRLKLEAGLEEKWPMQTRQAEEAVAAAKAKAEEAKAKAEEAKAKAEEAWARAEGAIMRSATKMRTPAGSSKKRTRMLMSGSGSGTEEEETRTIAEGSRVKSGKTLDAKYRTNKKRPRVILSSTEPEEETSDTSDSETTDSDEKFRKVIEMLKMKRKRKKARKEMKGKGKRKREATPTRNGTTAERGECSKPNQRNKCNFENCDDVLRNANDIGADFQEERTNRAEYHSPIPSVGVRFGVPSNHGETDGEKPKTPMEKGYKGLAAKCSREGIIDYCLSTQKILSSKKAFLLRKICQKKGIRYTKKPEIIDVLAREQVMLAYEGFEEPEDGGDDSEQATVRLGEDVLTQDRKGKTRETRSSVKSAPTRVCQCRGSGLPTKEGHVSTRFSDLNDVPDFVRNAKNVTRHESMMEDGPVVQAILEATNHLKSRIEDVKLPEGGFLCGNSKSEENGAWEDTTVAQWAKRFQGMVLAPIDCNQGDTAVACPLLYRHAFGKTFVWNLDYKGVGGDEKGLLAQARKDYEKAEVNKVEGWKVDGRIGRAYVIPKDKDLMRWRPIAPTTGDPAGQA</sequence>
<feature type="compositionally biased region" description="Basic and acidic residues" evidence="2">
    <location>
        <begin position="267"/>
        <end position="279"/>
    </location>
</feature>
<organism evidence="4 5">
    <name type="scientific">Chara braunii</name>
    <name type="common">Braun's stonewort</name>
    <dbReference type="NCBI Taxonomy" id="69332"/>
    <lineage>
        <taxon>Eukaryota</taxon>
        <taxon>Viridiplantae</taxon>
        <taxon>Streptophyta</taxon>
        <taxon>Charophyceae</taxon>
        <taxon>Charales</taxon>
        <taxon>Characeae</taxon>
        <taxon>Chara</taxon>
    </lineage>
</organism>
<keyword evidence="5" id="KW-1185">Reference proteome</keyword>
<feature type="region of interest" description="Disordered" evidence="2">
    <location>
        <begin position="1"/>
        <end position="52"/>
    </location>
</feature>
<feature type="compositionally biased region" description="Acidic residues" evidence="2">
    <location>
        <begin position="251"/>
        <end position="266"/>
    </location>
</feature>
<keyword evidence="1" id="KW-0479">Metal-binding</keyword>
<gene>
    <name evidence="4" type="ORF">CBR_g31464</name>
</gene>
<feature type="region of interest" description="Disordered" evidence="2">
    <location>
        <begin position="358"/>
        <end position="383"/>
    </location>
</feature>
<feature type="compositionally biased region" description="Basic residues" evidence="2">
    <location>
        <begin position="280"/>
        <end position="299"/>
    </location>
</feature>
<dbReference type="InterPro" id="IPR036875">
    <property type="entry name" value="Znf_CCHC_sf"/>
</dbReference>
<dbReference type="SUPFAM" id="SSF57756">
    <property type="entry name" value="Retrovirus zinc finger-like domains"/>
    <property type="match status" value="1"/>
</dbReference>